<evidence type="ECO:0000256" key="1">
    <source>
        <dbReference type="ARBA" id="ARBA00008792"/>
    </source>
</evidence>
<dbReference type="InterPro" id="IPR027417">
    <property type="entry name" value="P-loop_NTPase"/>
</dbReference>
<dbReference type="PROSITE" id="PS00690">
    <property type="entry name" value="DEAH_ATP_HELICASE"/>
    <property type="match status" value="1"/>
</dbReference>
<dbReference type="PANTHER" id="PTHR18934">
    <property type="entry name" value="ATP-DEPENDENT RNA HELICASE"/>
    <property type="match status" value="1"/>
</dbReference>
<dbReference type="GeneID" id="7048992"/>
<dbReference type="InterPro" id="IPR011709">
    <property type="entry name" value="DEAD-box_helicase_OB_fold"/>
</dbReference>
<comment type="catalytic activity">
    <reaction evidence="7">
        <text>ATP + H2O = ADP + phosphate + H(+)</text>
        <dbReference type="Rhea" id="RHEA:13065"/>
        <dbReference type="ChEBI" id="CHEBI:15377"/>
        <dbReference type="ChEBI" id="CHEBI:15378"/>
        <dbReference type="ChEBI" id="CHEBI:30616"/>
        <dbReference type="ChEBI" id="CHEBI:43474"/>
        <dbReference type="ChEBI" id="CHEBI:456216"/>
        <dbReference type="EC" id="3.6.4.13"/>
    </reaction>
</comment>
<dbReference type="AlphaFoldDB" id="B6K394"/>
<dbReference type="EC" id="3.6.4.13" evidence="2"/>
<dbReference type="CDD" id="cd17982">
    <property type="entry name" value="DEXHc_DHX37"/>
    <property type="match status" value="1"/>
</dbReference>
<dbReference type="Gene3D" id="3.40.50.300">
    <property type="entry name" value="P-loop containing nucleotide triphosphate hydrolases"/>
    <property type="match status" value="2"/>
</dbReference>
<dbReference type="InterPro" id="IPR001650">
    <property type="entry name" value="Helicase_C-like"/>
</dbReference>
<dbReference type="GO" id="GO:0003723">
    <property type="term" value="F:RNA binding"/>
    <property type="evidence" value="ECO:0000318"/>
    <property type="project" value="GO_Central"/>
</dbReference>
<feature type="compositionally biased region" description="Acidic residues" evidence="8">
    <location>
        <begin position="301"/>
        <end position="331"/>
    </location>
</feature>
<keyword evidence="6" id="KW-0067">ATP-binding</keyword>
<evidence type="ECO:0000313" key="11">
    <source>
        <dbReference type="EMBL" id="EEB07951.1"/>
    </source>
</evidence>
<evidence type="ECO:0000256" key="2">
    <source>
        <dbReference type="ARBA" id="ARBA00012552"/>
    </source>
</evidence>
<feature type="compositionally biased region" description="Acidic residues" evidence="8">
    <location>
        <begin position="980"/>
        <end position="989"/>
    </location>
</feature>
<dbReference type="VEuPathDB" id="FungiDB:SJAG_03077"/>
<dbReference type="PANTHER" id="PTHR18934:SF99">
    <property type="entry name" value="ATP-DEPENDENT RNA HELICASE DHX37-RELATED"/>
    <property type="match status" value="1"/>
</dbReference>
<feature type="region of interest" description="Disordered" evidence="8">
    <location>
        <begin position="976"/>
        <end position="995"/>
    </location>
</feature>
<dbReference type="GO" id="GO:0016787">
    <property type="term" value="F:hydrolase activity"/>
    <property type="evidence" value="ECO:0007669"/>
    <property type="project" value="UniProtKB-KW"/>
</dbReference>
<sequence length="1230" mass="139013">MFFSFTCYLNSFIAWTSRTGALNCVRTLTPNPGRRRRDSAERTCRSLLAAACKCERLFFKMGRLRQRFNEKGRQSGIQKMLNLKRARLPRSIRIQQNEETKDVVASNVSSETSQTKDPNAEIIVPESEQQRNERRKQLREQLLQENQDTMSSKKRKRLEKYIENKLKKERTNELIKIVAEEKVDTALLLSSKNFGKKQTAKERLQRSFLEEKNGLPISDPDSKLVRYVERPTSNPFLSDAAAAGSSQQNAIQPSKANENKKLFGFGFTADASTESGNGLVVRPKKKKVMVQRLKNLRNAEYDSDEEDYMSTDEEESESENEGSDAVDEEEEQTKQDDAVSETSEESEAEEDSSENEETADTTEEDTKQRAEKFKQWATKQMVGETESTEVTIDPKKEATFEASKKAYLKKVEQRREIDAEVDVVAASRTTRFVIVDRSEEVQQSRLSLPIMNEEQHIMETVFLNDVVIICGSTGSGKTTQVPQFLFEAGFGLADSDTPGMIGVTQPRRVAAVSLAKRVAEEMGNMASKVAHQIRFDSTVSPETAVKFMTDGVLLRELASDFLLTKYSAIVVDEAHERSINTDILLGLLSRIVKLRREMHLSDENVKPLKLIIMSATLRVSDFAENTQLFKIPPPIIEIGSRQYPVSIHFNRVTQENYLEDAFNRVCKIHKTMPSGAILVFLTGQQEVEHLCKLLRKRFVKNAKDKERKIPIRAARNEVSLENEDIQSDGEDEEYIKTEDEDSIKFDASAEPLHILPLYSLLTTEEQLRVFQKPPEGSRMCVVATNVAETSLTIPNVRYVVDCGKAKERVTDRITGVQRYEVQWISKANAEQRTGRAGRTGPGHCYRLFSSAVYDRSFPLHNLPEILRAPIEGIVLQMKSMNIDNVVNFPFPTAPDRVSLQKATHLLQNLGALDASGKLTKLGENMSLFPLPPRSSKMLVIGQQHACLPFVIALVSALTIGQIFVSRHALQYNSADAGANETEDDGDESNDEKSKHKDALRRYYQVIDKFSTLEPNAPVMRLLSAVCAFDFAKDKWSFCRENFLRQKALEEVTNLRKHIINILKRYVSTSSSDYTRLQLKPPSKLQVKALEQIVAAAYIDQLARYERLKKAYVTLFPCGAESVTFHPESNLKTEPEYVVYSALHQSASGRTYIQPLVPIAAQHISRLAPKTSLLSYSKPLSYPPIRMLNATTRECWVLPLIGSNTGSGNASWELPAEKITQKRQDGRWVNC</sequence>
<dbReference type="Pfam" id="PF07717">
    <property type="entry name" value="OB_NTP_bind"/>
    <property type="match status" value="1"/>
</dbReference>
<feature type="compositionally biased region" description="Acidic residues" evidence="8">
    <location>
        <begin position="338"/>
        <end position="363"/>
    </location>
</feature>
<dbReference type="GO" id="GO:0000462">
    <property type="term" value="P:maturation of SSU-rRNA from tricistronic rRNA transcript (SSU-rRNA, 5.8S rRNA, LSU-rRNA)"/>
    <property type="evidence" value="ECO:0000318"/>
    <property type="project" value="GO_Central"/>
</dbReference>
<evidence type="ECO:0000256" key="7">
    <source>
        <dbReference type="ARBA" id="ARBA00047984"/>
    </source>
</evidence>
<dbReference type="RefSeq" id="XP_002174244.1">
    <property type="nucleotide sequence ID" value="XM_002174208.2"/>
</dbReference>
<dbReference type="SMART" id="SM00490">
    <property type="entry name" value="HELICc"/>
    <property type="match status" value="1"/>
</dbReference>
<dbReference type="GO" id="GO:0004386">
    <property type="term" value="F:helicase activity"/>
    <property type="evidence" value="ECO:0000318"/>
    <property type="project" value="GO_Central"/>
</dbReference>
<reference evidence="11 13" key="1">
    <citation type="journal article" date="2011" name="Science">
        <title>Comparative functional genomics of the fission yeasts.</title>
        <authorList>
            <person name="Rhind N."/>
            <person name="Chen Z."/>
            <person name="Yassour M."/>
            <person name="Thompson D.A."/>
            <person name="Haas B.J."/>
            <person name="Habib N."/>
            <person name="Wapinski I."/>
            <person name="Roy S."/>
            <person name="Lin M.F."/>
            <person name="Heiman D.I."/>
            <person name="Young S.K."/>
            <person name="Furuya K."/>
            <person name="Guo Y."/>
            <person name="Pidoux A."/>
            <person name="Chen H.M."/>
            <person name="Robbertse B."/>
            <person name="Goldberg J.M."/>
            <person name="Aoki K."/>
            <person name="Bayne E.H."/>
            <person name="Berlin A.M."/>
            <person name="Desjardins C.A."/>
            <person name="Dobbs E."/>
            <person name="Dukaj L."/>
            <person name="Fan L."/>
            <person name="FitzGerald M.G."/>
            <person name="French C."/>
            <person name="Gujja S."/>
            <person name="Hansen K."/>
            <person name="Keifenheim D."/>
            <person name="Levin J.Z."/>
            <person name="Mosher R.A."/>
            <person name="Mueller C.A."/>
            <person name="Pfiffner J."/>
            <person name="Priest M."/>
            <person name="Russ C."/>
            <person name="Smialowska A."/>
            <person name="Swoboda P."/>
            <person name="Sykes S.M."/>
            <person name="Vaughn M."/>
            <person name="Vengrova S."/>
            <person name="Yoder R."/>
            <person name="Zeng Q."/>
            <person name="Allshire R."/>
            <person name="Baulcombe D."/>
            <person name="Birren B.W."/>
            <person name="Brown W."/>
            <person name="Ekwall K."/>
            <person name="Kellis M."/>
            <person name="Leatherwood J."/>
            <person name="Levin H."/>
            <person name="Margalit H."/>
            <person name="Martienssen R."/>
            <person name="Nieduszynski C.A."/>
            <person name="Spatafora J.W."/>
            <person name="Friedman N."/>
            <person name="Dalgaard J.Z."/>
            <person name="Baumann P."/>
            <person name="Niki H."/>
            <person name="Regev A."/>
            <person name="Nusbaum C."/>
        </authorList>
    </citation>
    <scope>NUCLEOTIDE SEQUENCE [LARGE SCALE GENOMIC DNA]</scope>
    <source>
        <strain evidence="13">yFS275 / FY16936</strain>
    </source>
</reference>
<dbReference type="InterPro" id="IPR011545">
    <property type="entry name" value="DEAD/DEAH_box_helicase_dom"/>
</dbReference>
<feature type="domain" description="Helicase C-terminal" evidence="10">
    <location>
        <begin position="657"/>
        <end position="881"/>
    </location>
</feature>
<evidence type="ECO:0000256" key="6">
    <source>
        <dbReference type="ARBA" id="ARBA00022840"/>
    </source>
</evidence>
<name>B6K394_SCHJY</name>
<evidence type="ECO:0000256" key="3">
    <source>
        <dbReference type="ARBA" id="ARBA00022741"/>
    </source>
</evidence>
<dbReference type="STRING" id="402676.B6K394"/>
<feature type="compositionally biased region" description="Polar residues" evidence="8">
    <location>
        <begin position="106"/>
        <end position="117"/>
    </location>
</feature>
<dbReference type="PROSITE" id="PS51192">
    <property type="entry name" value="HELICASE_ATP_BIND_1"/>
    <property type="match status" value="1"/>
</dbReference>
<evidence type="ECO:0000313" key="12">
    <source>
        <dbReference type="JaponicusDB" id="SJAG_03077"/>
    </source>
</evidence>
<comment type="similarity">
    <text evidence="1">Belongs to the DEAD box helicase family. DEAH subfamily.</text>
</comment>
<dbReference type="eggNOG" id="KOG0926">
    <property type="taxonomic scope" value="Eukaryota"/>
</dbReference>
<dbReference type="CDD" id="cd18791">
    <property type="entry name" value="SF2_C_RHA"/>
    <property type="match status" value="1"/>
</dbReference>
<dbReference type="GO" id="GO:0005730">
    <property type="term" value="C:nucleolus"/>
    <property type="evidence" value="ECO:0000318"/>
    <property type="project" value="GO_Central"/>
</dbReference>
<keyword evidence="3" id="KW-0547">Nucleotide-binding</keyword>
<dbReference type="Gene3D" id="1.20.120.1080">
    <property type="match status" value="1"/>
</dbReference>
<keyword evidence="5 11" id="KW-0347">Helicase</keyword>
<proteinExistence type="inferred from homology"/>
<dbReference type="InterPro" id="IPR007502">
    <property type="entry name" value="Helicase-assoc_dom"/>
</dbReference>
<evidence type="ECO:0000259" key="9">
    <source>
        <dbReference type="PROSITE" id="PS51192"/>
    </source>
</evidence>
<dbReference type="FunFam" id="3.40.50.300:FF:000637">
    <property type="entry name" value="ATP-dependent RNA helicase DHX37/DHR1"/>
    <property type="match status" value="1"/>
</dbReference>
<dbReference type="Pfam" id="PF00271">
    <property type="entry name" value="Helicase_C"/>
    <property type="match status" value="1"/>
</dbReference>
<protein>
    <recommendedName>
        <fullName evidence="2">RNA helicase</fullName>
        <ecNumber evidence="2">3.6.4.13</ecNumber>
    </recommendedName>
</protein>
<dbReference type="EMBL" id="KE651167">
    <property type="protein sequence ID" value="EEB07951.1"/>
    <property type="molecule type" value="Genomic_DNA"/>
</dbReference>
<organism evidence="11 13">
    <name type="scientific">Schizosaccharomyces japonicus (strain yFS275 / FY16936)</name>
    <name type="common">Fission yeast</name>
    <dbReference type="NCBI Taxonomy" id="402676"/>
    <lineage>
        <taxon>Eukaryota</taxon>
        <taxon>Fungi</taxon>
        <taxon>Dikarya</taxon>
        <taxon>Ascomycota</taxon>
        <taxon>Taphrinomycotina</taxon>
        <taxon>Schizosaccharomycetes</taxon>
        <taxon>Schizosaccharomycetales</taxon>
        <taxon>Schizosaccharomycetaceae</taxon>
        <taxon>Schizosaccharomyces</taxon>
    </lineage>
</organism>
<dbReference type="GO" id="GO:0005681">
    <property type="term" value="C:spliceosomal complex"/>
    <property type="evidence" value="ECO:0007669"/>
    <property type="project" value="UniProtKB-ARBA"/>
</dbReference>
<evidence type="ECO:0000313" key="13">
    <source>
        <dbReference type="Proteomes" id="UP000001744"/>
    </source>
</evidence>
<dbReference type="InterPro" id="IPR048333">
    <property type="entry name" value="HA2_WH"/>
</dbReference>
<dbReference type="InterPro" id="IPR014001">
    <property type="entry name" value="Helicase_ATP-bd"/>
</dbReference>
<dbReference type="Pfam" id="PF04408">
    <property type="entry name" value="WHD_HA2"/>
    <property type="match status" value="1"/>
</dbReference>
<dbReference type="OrthoDB" id="10253254at2759"/>
<keyword evidence="13" id="KW-1185">Reference proteome</keyword>
<dbReference type="GO" id="GO:0005524">
    <property type="term" value="F:ATP binding"/>
    <property type="evidence" value="ECO:0007669"/>
    <property type="project" value="UniProtKB-KW"/>
</dbReference>
<evidence type="ECO:0000256" key="4">
    <source>
        <dbReference type="ARBA" id="ARBA00022801"/>
    </source>
</evidence>
<dbReference type="OMA" id="FCYLDDK"/>
<dbReference type="Proteomes" id="UP000001744">
    <property type="component" value="Unassembled WGS sequence"/>
</dbReference>
<dbReference type="InterPro" id="IPR002464">
    <property type="entry name" value="DNA/RNA_helicase_DEAH_CS"/>
</dbReference>
<dbReference type="PROSITE" id="PS51194">
    <property type="entry name" value="HELICASE_CTER"/>
    <property type="match status" value="1"/>
</dbReference>
<dbReference type="SMART" id="SM00487">
    <property type="entry name" value="DEXDc"/>
    <property type="match status" value="1"/>
</dbReference>
<dbReference type="SMART" id="SM00847">
    <property type="entry name" value="HA2"/>
    <property type="match status" value="1"/>
</dbReference>
<dbReference type="JaponicusDB" id="SJAG_03077">
    <property type="gene designation" value="dhx37"/>
</dbReference>
<evidence type="ECO:0000259" key="10">
    <source>
        <dbReference type="PROSITE" id="PS51194"/>
    </source>
</evidence>
<gene>
    <name evidence="12" type="primary">dhx37</name>
    <name evidence="11" type="ORF">SJAG_03077</name>
</gene>
<dbReference type="GO" id="GO:0003724">
    <property type="term" value="F:RNA helicase activity"/>
    <property type="evidence" value="ECO:0007669"/>
    <property type="project" value="UniProtKB-EC"/>
</dbReference>
<keyword evidence="4" id="KW-0378">Hydrolase</keyword>
<dbReference type="SUPFAM" id="SSF52540">
    <property type="entry name" value="P-loop containing nucleoside triphosphate hydrolases"/>
    <property type="match status" value="1"/>
</dbReference>
<dbReference type="Pfam" id="PF00270">
    <property type="entry name" value="DEAD"/>
    <property type="match status" value="1"/>
</dbReference>
<evidence type="ECO:0000256" key="5">
    <source>
        <dbReference type="ARBA" id="ARBA00022806"/>
    </source>
</evidence>
<feature type="region of interest" description="Disordered" evidence="8">
    <location>
        <begin position="99"/>
        <end position="136"/>
    </location>
</feature>
<dbReference type="Pfam" id="PF21010">
    <property type="entry name" value="HA2_C"/>
    <property type="match status" value="1"/>
</dbReference>
<dbReference type="HOGENOM" id="CLU_001832_0_3_1"/>
<evidence type="ECO:0000256" key="8">
    <source>
        <dbReference type="SAM" id="MobiDB-lite"/>
    </source>
</evidence>
<feature type="domain" description="Helicase ATP-binding" evidence="9">
    <location>
        <begin position="458"/>
        <end position="635"/>
    </location>
</feature>
<accession>B6K394</accession>
<feature type="region of interest" description="Disordered" evidence="8">
    <location>
        <begin position="298"/>
        <end position="370"/>
    </location>
</feature>